<feature type="region of interest" description="Disordered" evidence="2">
    <location>
        <begin position="454"/>
        <end position="520"/>
    </location>
</feature>
<dbReference type="OrthoDB" id="196867at2759"/>
<feature type="compositionally biased region" description="Polar residues" evidence="2">
    <location>
        <begin position="758"/>
        <end position="786"/>
    </location>
</feature>
<feature type="region of interest" description="Disordered" evidence="2">
    <location>
        <begin position="652"/>
        <end position="828"/>
    </location>
</feature>
<name>A0A8J8NYE0_HALGN</name>
<comment type="caution">
    <text evidence="3">The sequence shown here is derived from an EMBL/GenBank/DDBJ whole genome shotgun (WGS) entry which is preliminary data.</text>
</comment>
<feature type="region of interest" description="Disordered" evidence="2">
    <location>
        <begin position="1"/>
        <end position="34"/>
    </location>
</feature>
<feature type="compositionally biased region" description="Polar residues" evidence="2">
    <location>
        <begin position="711"/>
        <end position="723"/>
    </location>
</feature>
<feature type="coiled-coil region" evidence="1">
    <location>
        <begin position="148"/>
        <end position="175"/>
    </location>
</feature>
<feature type="compositionally biased region" description="Polar residues" evidence="2">
    <location>
        <begin position="803"/>
        <end position="812"/>
    </location>
</feature>
<keyword evidence="4" id="KW-1185">Reference proteome</keyword>
<evidence type="ECO:0000256" key="2">
    <source>
        <dbReference type="SAM" id="MobiDB-lite"/>
    </source>
</evidence>
<proteinExistence type="predicted"/>
<feature type="compositionally biased region" description="Polar residues" evidence="2">
    <location>
        <begin position="17"/>
        <end position="34"/>
    </location>
</feature>
<feature type="compositionally biased region" description="Polar residues" evidence="2">
    <location>
        <begin position="615"/>
        <end position="625"/>
    </location>
</feature>
<keyword evidence="1" id="KW-0175">Coiled coil</keyword>
<protein>
    <submittedName>
        <fullName evidence="3">Uncharacterized protein</fullName>
    </submittedName>
</protein>
<dbReference type="Proteomes" id="UP000785679">
    <property type="component" value="Unassembled WGS sequence"/>
</dbReference>
<feature type="coiled-coil region" evidence="1">
    <location>
        <begin position="259"/>
        <end position="286"/>
    </location>
</feature>
<reference evidence="3" key="1">
    <citation type="submission" date="2019-06" db="EMBL/GenBank/DDBJ databases">
        <authorList>
            <person name="Zheng W."/>
        </authorList>
    </citation>
    <scope>NUCLEOTIDE SEQUENCE</scope>
    <source>
        <strain evidence="3">QDHG01</strain>
    </source>
</reference>
<feature type="compositionally biased region" description="Basic and acidic residues" evidence="2">
    <location>
        <begin position="458"/>
        <end position="472"/>
    </location>
</feature>
<evidence type="ECO:0000256" key="1">
    <source>
        <dbReference type="SAM" id="Coils"/>
    </source>
</evidence>
<dbReference type="EMBL" id="RRYP01003587">
    <property type="protein sequence ID" value="TNV83667.1"/>
    <property type="molecule type" value="Genomic_DNA"/>
</dbReference>
<accession>A0A8J8NYE0</accession>
<feature type="compositionally biased region" description="Polar residues" evidence="2">
    <location>
        <begin position="505"/>
        <end position="520"/>
    </location>
</feature>
<feature type="region of interest" description="Disordered" evidence="2">
    <location>
        <begin position="615"/>
        <end position="635"/>
    </location>
</feature>
<dbReference type="AlphaFoldDB" id="A0A8J8NYE0"/>
<evidence type="ECO:0000313" key="3">
    <source>
        <dbReference type="EMBL" id="TNV83667.1"/>
    </source>
</evidence>
<gene>
    <name evidence="3" type="ORF">FGO68_gene9216</name>
</gene>
<organism evidence="3 4">
    <name type="scientific">Halteria grandinella</name>
    <dbReference type="NCBI Taxonomy" id="5974"/>
    <lineage>
        <taxon>Eukaryota</taxon>
        <taxon>Sar</taxon>
        <taxon>Alveolata</taxon>
        <taxon>Ciliophora</taxon>
        <taxon>Intramacronucleata</taxon>
        <taxon>Spirotrichea</taxon>
        <taxon>Stichotrichia</taxon>
        <taxon>Sporadotrichida</taxon>
        <taxon>Halteriidae</taxon>
        <taxon>Halteria</taxon>
    </lineage>
</organism>
<sequence>MYRARTRSQEPKAPDQHTFNNRMHSPTTPSPNCAPQSYAQLKAPADRNAYMSFLEVQLERATAASMQVQGFGEDLKQVQGNLKSQEEKIVNISRLVKLLQSYSDAQEEDSQNIKGQMKSLHARIDEVLQAGVLNLSAVPKQSNFNSLQSQENKKLLNLEDKVHQLEDKIASIQFRQTTFNLVAPQSSSDLKGQPQGNLQALEKRLSDKLQSESAYMLKNLESQLSKRVTEISQSNQSNSIQKERQRAVELLARQDSGNIKKVEAALNDWLEKVEEQVNALQDQINERPTQMELGQVEMRLQMELGEKMASVESIALNAEKACSRMADDTMGQLEDFGARLKVLEKQVKSVTNGTSLNQRAGNNDISNESSDLRVVESRIQSRMAESVEELASIIKDYAKKHKKLSDRLVDLESKVNGTKARNSLVNTSTSKAYTKKETTNSSVNALSVPKSTITTQKEVVHSPPVKEGESRKMGAKLQNSKERPSTNRSSTKVAIKRKDSDKENNTSNLTTTTHGGSFIQPASNNFRTSFEDKLFNQNTLNMNVPPPEIFRPSFNKNDDRTMSLNNSFNESYKPTNLQVAATTFLNKPTFGSFTPSHNVFEAGNFTAQLPQGIASRSNHMQSTHSRSARGGSVAKEYTLQDLEKITSSIKKIQAPDMKKQARSSSVKRLFNGGKSSGTLNTGRNVAGRDLTGQSKQSSFKKRTRSNEPRLRSNSHSSRPTSVLSGRPLANPLMPQEKTNNSRVHNNHSHSKKSASAFSPGNSSTKNVTLNRTNTTAHIRTQRSGNSRKSRDDSSITRRKAHTKNLTNQQESVATKAKRKLKTLKDKKSNQRLAKLEKMYQNLAEMENKNRQY</sequence>
<evidence type="ECO:0000313" key="4">
    <source>
        <dbReference type="Proteomes" id="UP000785679"/>
    </source>
</evidence>
<feature type="coiled-coil region" evidence="1">
    <location>
        <begin position="387"/>
        <end position="421"/>
    </location>
</feature>